<feature type="region of interest" description="Disordered" evidence="1">
    <location>
        <begin position="67"/>
        <end position="86"/>
    </location>
</feature>
<accession>A0A1B6M1A2</accession>
<dbReference type="EMBL" id="GEBQ01010280">
    <property type="protein sequence ID" value="JAT29697.1"/>
    <property type="molecule type" value="Transcribed_RNA"/>
</dbReference>
<protein>
    <submittedName>
        <fullName evidence="2">Uncharacterized protein</fullName>
    </submittedName>
</protein>
<sequence length="110" mass="11507">MERPAFWKVPRDLHDFQLTEGASEAQSPGHGQAEHAPSTDQDKPALSTLASYSVGFANLGLKGAHLATRSRPPADEPAPPSSPLVGMVEKPALSALACHAIGFADLGPKK</sequence>
<organism evidence="2">
    <name type="scientific">Graphocephala atropunctata</name>
    <dbReference type="NCBI Taxonomy" id="36148"/>
    <lineage>
        <taxon>Eukaryota</taxon>
        <taxon>Metazoa</taxon>
        <taxon>Ecdysozoa</taxon>
        <taxon>Arthropoda</taxon>
        <taxon>Hexapoda</taxon>
        <taxon>Insecta</taxon>
        <taxon>Pterygota</taxon>
        <taxon>Neoptera</taxon>
        <taxon>Paraneoptera</taxon>
        <taxon>Hemiptera</taxon>
        <taxon>Auchenorrhyncha</taxon>
        <taxon>Membracoidea</taxon>
        <taxon>Cicadellidae</taxon>
        <taxon>Cicadellinae</taxon>
        <taxon>Cicadellini</taxon>
        <taxon>Graphocephala</taxon>
    </lineage>
</organism>
<feature type="region of interest" description="Disordered" evidence="1">
    <location>
        <begin position="20"/>
        <end position="47"/>
    </location>
</feature>
<reference evidence="2" key="1">
    <citation type="submission" date="2015-11" db="EMBL/GenBank/DDBJ databases">
        <title>De novo transcriptome assembly of four potential Pierce s Disease insect vectors from Arizona vineyards.</title>
        <authorList>
            <person name="Tassone E.E."/>
        </authorList>
    </citation>
    <scope>NUCLEOTIDE SEQUENCE</scope>
</reference>
<evidence type="ECO:0000256" key="1">
    <source>
        <dbReference type="SAM" id="MobiDB-lite"/>
    </source>
</evidence>
<name>A0A1B6M1A2_9HEMI</name>
<gene>
    <name evidence="2" type="ORF">g.36426</name>
</gene>
<dbReference type="AlphaFoldDB" id="A0A1B6M1A2"/>
<evidence type="ECO:0000313" key="2">
    <source>
        <dbReference type="EMBL" id="JAT29697.1"/>
    </source>
</evidence>
<proteinExistence type="predicted"/>